<organism evidence="1">
    <name type="scientific">hydrothermal vent metagenome</name>
    <dbReference type="NCBI Taxonomy" id="652676"/>
    <lineage>
        <taxon>unclassified sequences</taxon>
        <taxon>metagenomes</taxon>
        <taxon>ecological metagenomes</taxon>
    </lineage>
</organism>
<reference evidence="1" key="1">
    <citation type="submission" date="2018-06" db="EMBL/GenBank/DDBJ databases">
        <authorList>
            <person name="Zhirakovskaya E."/>
        </authorList>
    </citation>
    <scope>NUCLEOTIDE SEQUENCE</scope>
</reference>
<protein>
    <recommendedName>
        <fullName evidence="2">Alpha/beta hydrolase</fullName>
    </recommendedName>
</protein>
<evidence type="ECO:0008006" key="2">
    <source>
        <dbReference type="Google" id="ProtNLM"/>
    </source>
</evidence>
<name>A0A3B0YDW3_9ZZZZ</name>
<evidence type="ECO:0000313" key="1">
    <source>
        <dbReference type="EMBL" id="VAW74423.1"/>
    </source>
</evidence>
<dbReference type="SUPFAM" id="SSF53474">
    <property type="entry name" value="alpha/beta-Hydrolases"/>
    <property type="match status" value="1"/>
</dbReference>
<proteinExistence type="predicted"/>
<dbReference type="InterPro" id="IPR029058">
    <property type="entry name" value="AB_hydrolase_fold"/>
</dbReference>
<dbReference type="EMBL" id="UOFL01000058">
    <property type="protein sequence ID" value="VAW74423.1"/>
    <property type="molecule type" value="Genomic_DNA"/>
</dbReference>
<sequence>MQCILRFSLLLVFLNSAVVYSAGQIQSLETRRGAQQYFYVSASQDAVATVILFVGGKGKLLLRKKGSKKLFNSNNFLARSRQLFKKQKFNLIYVDAPSDHLSPSGMFGFRASPQHAEDIGLVVNYARKFSLPVWLIGTSRGTESVVNAIIRLPKKGIDIDGIVLTASMTEKNKRGVAVSEMNVSQITVPVLIISHKNDACRFTTPLGSKKLSQQLKRSVRVKFKLVSAGDKPVSRPCKARSAHGFWGIESEVVELIGQFIRQ</sequence>
<dbReference type="Gene3D" id="3.40.50.1820">
    <property type="entry name" value="alpha/beta hydrolase"/>
    <property type="match status" value="1"/>
</dbReference>
<gene>
    <name evidence="1" type="ORF">MNBD_GAMMA12-165</name>
</gene>
<accession>A0A3B0YDW3</accession>
<dbReference type="AlphaFoldDB" id="A0A3B0YDW3"/>